<dbReference type="GO" id="GO:0003682">
    <property type="term" value="F:chromatin binding"/>
    <property type="evidence" value="ECO:0007669"/>
    <property type="project" value="TreeGrafter"/>
</dbReference>
<dbReference type="GO" id="GO:0005634">
    <property type="term" value="C:nucleus"/>
    <property type="evidence" value="ECO:0007669"/>
    <property type="project" value="TreeGrafter"/>
</dbReference>
<dbReference type="OrthoDB" id="498590at2759"/>
<evidence type="ECO:0000313" key="3">
    <source>
        <dbReference type="EMBL" id="NXC19606.1"/>
    </source>
</evidence>
<comment type="similarity">
    <text evidence="1">Belongs to the SCC3 family.</text>
</comment>
<gene>
    <name evidence="3" type="primary">Stag2_0</name>
    <name evidence="3" type="ORF">CORCRI_R02250</name>
</gene>
<dbReference type="InterPro" id="IPR020839">
    <property type="entry name" value="SCD"/>
</dbReference>
<dbReference type="InterPro" id="IPR056396">
    <property type="entry name" value="HEAT_SCC3-SA"/>
</dbReference>
<dbReference type="PROSITE" id="PS51425">
    <property type="entry name" value="SCD"/>
    <property type="match status" value="1"/>
</dbReference>
<dbReference type="Proteomes" id="UP000621168">
    <property type="component" value="Unassembled WGS sequence"/>
</dbReference>
<dbReference type="InterPro" id="IPR039662">
    <property type="entry name" value="Cohesin_Scc3/SA"/>
</dbReference>
<evidence type="ECO:0000313" key="4">
    <source>
        <dbReference type="Proteomes" id="UP000621168"/>
    </source>
</evidence>
<dbReference type="InterPro" id="IPR016024">
    <property type="entry name" value="ARM-type_fold"/>
</dbReference>
<evidence type="ECO:0000256" key="1">
    <source>
        <dbReference type="ARBA" id="ARBA00005486"/>
    </source>
</evidence>
<sequence>QLQENQDEIENMMNAIFKGVFVHRYRDAIAEIRAICIEEIGIWMKMYSDAFLNDSYLKYVGWTMHDKKLNMSQQCVLAAQKANHILGCIKRSMASRSREDRIVSMTLDKEYDVAVQAIKLLTLVLQSSEEVLTAEDCENVYHLVYSAHRPVAVAAGEFLYKKLFSRRDPEDDGILKRRGRQSPNANLVKTLVFFFLESELHEHAAYLVDSMWDCATDLLKDWECMNSLLLEEPLNGEE</sequence>
<comment type="caution">
    <text evidence="3">The sequence shown here is derived from an EMBL/GenBank/DDBJ whole genome shotgun (WGS) entry which is preliminary data.</text>
</comment>
<dbReference type="EMBL" id="WBMX01005117">
    <property type="protein sequence ID" value="NXC19606.1"/>
    <property type="molecule type" value="Genomic_DNA"/>
</dbReference>
<dbReference type="GO" id="GO:0008278">
    <property type="term" value="C:cohesin complex"/>
    <property type="evidence" value="ECO:0007669"/>
    <property type="project" value="TreeGrafter"/>
</dbReference>
<dbReference type="Pfam" id="PF24571">
    <property type="entry name" value="HEAT_SCC3-SA"/>
    <property type="match status" value="1"/>
</dbReference>
<dbReference type="GO" id="GO:0000785">
    <property type="term" value="C:chromatin"/>
    <property type="evidence" value="ECO:0007669"/>
    <property type="project" value="TreeGrafter"/>
</dbReference>
<organism evidence="3 4">
    <name type="scientific">Corythaeola cristata</name>
    <name type="common">Great blue turaco</name>
    <dbReference type="NCBI Taxonomy" id="103954"/>
    <lineage>
        <taxon>Eukaryota</taxon>
        <taxon>Metazoa</taxon>
        <taxon>Chordata</taxon>
        <taxon>Craniata</taxon>
        <taxon>Vertebrata</taxon>
        <taxon>Euteleostomi</taxon>
        <taxon>Archelosauria</taxon>
        <taxon>Archosauria</taxon>
        <taxon>Dinosauria</taxon>
        <taxon>Saurischia</taxon>
        <taxon>Theropoda</taxon>
        <taxon>Coelurosauria</taxon>
        <taxon>Aves</taxon>
        <taxon>Neognathae</taxon>
        <taxon>Neoaves</taxon>
        <taxon>Otidimorphae</taxon>
        <taxon>Musophagiformes</taxon>
        <taxon>Musophagidae</taxon>
        <taxon>Corythaeola</taxon>
    </lineage>
</organism>
<dbReference type="PANTHER" id="PTHR11199">
    <property type="entry name" value="STROMAL ANTIGEN"/>
    <property type="match status" value="1"/>
</dbReference>
<dbReference type="PANTHER" id="PTHR11199:SF3">
    <property type="entry name" value="COHESIN SUBUNIT SA-2"/>
    <property type="match status" value="1"/>
</dbReference>
<feature type="non-terminal residue" evidence="3">
    <location>
        <position position="1"/>
    </location>
</feature>
<keyword evidence="4" id="KW-1185">Reference proteome</keyword>
<evidence type="ECO:0000259" key="2">
    <source>
        <dbReference type="PROSITE" id="PS51425"/>
    </source>
</evidence>
<dbReference type="GO" id="GO:0007062">
    <property type="term" value="P:sister chromatid cohesion"/>
    <property type="evidence" value="ECO:0007669"/>
    <property type="project" value="TreeGrafter"/>
</dbReference>
<dbReference type="AlphaFoldDB" id="A0A851LRM1"/>
<accession>A0A851LRM1</accession>
<protein>
    <submittedName>
        <fullName evidence="3">STAG2 protein</fullName>
    </submittedName>
</protein>
<feature type="domain" description="SCD" evidence="2">
    <location>
        <begin position="21"/>
        <end position="118"/>
    </location>
</feature>
<feature type="non-terminal residue" evidence="3">
    <location>
        <position position="238"/>
    </location>
</feature>
<dbReference type="SUPFAM" id="SSF48371">
    <property type="entry name" value="ARM repeat"/>
    <property type="match status" value="1"/>
</dbReference>
<reference evidence="3" key="1">
    <citation type="submission" date="2019-09" db="EMBL/GenBank/DDBJ databases">
        <title>Bird 10,000 Genomes (B10K) Project - Family phase.</title>
        <authorList>
            <person name="Zhang G."/>
        </authorList>
    </citation>
    <scope>NUCLEOTIDE SEQUENCE</scope>
    <source>
        <strain evidence="3">B10K-CU-031-40</strain>
    </source>
</reference>
<name>A0A851LRM1_CORCR</name>
<dbReference type="Pfam" id="PF21581">
    <property type="entry name" value="SCD"/>
    <property type="match status" value="1"/>
</dbReference>
<proteinExistence type="inferred from homology"/>